<gene>
    <name evidence="3" type="ORF">GCM10009843_10880</name>
</gene>
<feature type="compositionally biased region" description="Basic and acidic residues" evidence="1">
    <location>
        <begin position="77"/>
        <end position="90"/>
    </location>
</feature>
<dbReference type="Pfam" id="PF11298">
    <property type="entry name" value="DUF3099"/>
    <property type="match status" value="1"/>
</dbReference>
<evidence type="ECO:0000313" key="4">
    <source>
        <dbReference type="Proteomes" id="UP001500575"/>
    </source>
</evidence>
<evidence type="ECO:0000313" key="3">
    <source>
        <dbReference type="EMBL" id="GAA2118722.1"/>
    </source>
</evidence>
<feature type="transmembrane region" description="Helical" evidence="2">
    <location>
        <begin position="30"/>
        <end position="47"/>
    </location>
</feature>
<evidence type="ECO:0000256" key="1">
    <source>
        <dbReference type="SAM" id="MobiDB-lite"/>
    </source>
</evidence>
<dbReference type="InterPro" id="IPR021449">
    <property type="entry name" value="DUF3099"/>
</dbReference>
<evidence type="ECO:0008006" key="5">
    <source>
        <dbReference type="Google" id="ProtNLM"/>
    </source>
</evidence>
<feature type="transmembrane region" description="Helical" evidence="2">
    <location>
        <begin position="53"/>
        <end position="72"/>
    </location>
</feature>
<keyword evidence="4" id="KW-1185">Reference proteome</keyword>
<evidence type="ECO:0000256" key="2">
    <source>
        <dbReference type="SAM" id="Phobius"/>
    </source>
</evidence>
<proteinExistence type="predicted"/>
<name>A0ABN2XYY0_9ACTN</name>
<dbReference type="RefSeq" id="WP_344302622.1">
    <property type="nucleotide sequence ID" value="NZ_BAAAQQ010000002.1"/>
</dbReference>
<keyword evidence="2" id="KW-0472">Membrane</keyword>
<keyword evidence="2" id="KW-1133">Transmembrane helix</keyword>
<organism evidence="3 4">
    <name type="scientific">Nocardioides bigeumensis</name>
    <dbReference type="NCBI Taxonomy" id="433657"/>
    <lineage>
        <taxon>Bacteria</taxon>
        <taxon>Bacillati</taxon>
        <taxon>Actinomycetota</taxon>
        <taxon>Actinomycetes</taxon>
        <taxon>Propionibacteriales</taxon>
        <taxon>Nocardioidaceae</taxon>
        <taxon>Nocardioides</taxon>
    </lineage>
</organism>
<feature type="region of interest" description="Disordered" evidence="1">
    <location>
        <begin position="77"/>
        <end position="104"/>
    </location>
</feature>
<reference evidence="3 4" key="1">
    <citation type="journal article" date="2019" name="Int. J. Syst. Evol. Microbiol.">
        <title>The Global Catalogue of Microorganisms (GCM) 10K type strain sequencing project: providing services to taxonomists for standard genome sequencing and annotation.</title>
        <authorList>
            <consortium name="The Broad Institute Genomics Platform"/>
            <consortium name="The Broad Institute Genome Sequencing Center for Infectious Disease"/>
            <person name="Wu L."/>
            <person name="Ma J."/>
        </authorList>
    </citation>
    <scope>NUCLEOTIDE SEQUENCE [LARGE SCALE GENOMIC DNA]</scope>
    <source>
        <strain evidence="3 4">JCM 16021</strain>
    </source>
</reference>
<keyword evidence="2" id="KW-0812">Transmembrane</keyword>
<accession>A0ABN2XYY0</accession>
<sequence length="104" mass="11440">MAGRHDSDAVRVTTAPVTAADEQRGRQRRYLISMGIRTVCFVGAVVADGWLRWVLVAAAVVLPYISVVFANTESRRDDGYLLDDPGRPDTRPQLMPGSERPDPS</sequence>
<dbReference type="EMBL" id="BAAAQQ010000002">
    <property type="protein sequence ID" value="GAA2118722.1"/>
    <property type="molecule type" value="Genomic_DNA"/>
</dbReference>
<protein>
    <recommendedName>
        <fullName evidence="5">DUF3099 domain-containing protein</fullName>
    </recommendedName>
</protein>
<comment type="caution">
    <text evidence="3">The sequence shown here is derived from an EMBL/GenBank/DDBJ whole genome shotgun (WGS) entry which is preliminary data.</text>
</comment>
<dbReference type="Proteomes" id="UP001500575">
    <property type="component" value="Unassembled WGS sequence"/>
</dbReference>